<name>A0AAD9WFS4_9HELO</name>
<evidence type="ECO:0000256" key="4">
    <source>
        <dbReference type="ARBA" id="ARBA00022737"/>
    </source>
</evidence>
<organism evidence="7 8">
    <name type="scientific">Diplocarpon rosae</name>
    <dbReference type="NCBI Taxonomy" id="946125"/>
    <lineage>
        <taxon>Eukaryota</taxon>
        <taxon>Fungi</taxon>
        <taxon>Dikarya</taxon>
        <taxon>Ascomycota</taxon>
        <taxon>Pezizomycotina</taxon>
        <taxon>Leotiomycetes</taxon>
        <taxon>Helotiales</taxon>
        <taxon>Drepanopezizaceae</taxon>
        <taxon>Diplocarpon</taxon>
    </lineage>
</organism>
<feature type="repeat" description="WD" evidence="5">
    <location>
        <begin position="130"/>
        <end position="161"/>
    </location>
</feature>
<protein>
    <recommendedName>
        <fullName evidence="6">Pre-rRNA-processing protein IPI3</fullName>
    </recommendedName>
</protein>
<sequence>MLSEGFITSTLAQPKSSNTAVAKDLGIHLHELHPIPSLKSSFKKSSTKVNGLAANSSHIFAAQADKAVVHVYSREKGNQEALISFPEKIHTVTLLGDGILVLGTAEGRAILWEITADFRKVCTGRQVSTAAAHLQPISCLAGTQSHLITGSEDSNIHVWSVPHLLAMVSTETVESLRTLSNHRAAITNLATGHSASATNICVSASRDNTVIVWDYLSGDLLRTFLLPSTPLCLALDPCDRVAYIGFEDASLQVIEFLSGDSTHNSLYDRSLQSTPVQVTLPPWTSHVDSGPTLCLGLSYDGTCLLSGHASGKIFQWDIPRRAFTAELVDLNAPVTNLLMMPVFPSKKMTRALTVVKPRLGQSSYTFTTQLTGSLKSANDYAAQSTSFPPDMLERAIQSLSAPIPNTSSSSGDEQLRTENEDLWKVVKEQRELQKKMWSKYTTLKSHVVHS</sequence>
<dbReference type="AlphaFoldDB" id="A0AAD9WFS4"/>
<accession>A0AAD9WFS4</accession>
<dbReference type="PROSITE" id="PS50082">
    <property type="entry name" value="WD_REPEATS_2"/>
    <property type="match status" value="2"/>
</dbReference>
<evidence type="ECO:0000313" key="7">
    <source>
        <dbReference type="EMBL" id="KAK2629775.1"/>
    </source>
</evidence>
<evidence type="ECO:0000256" key="1">
    <source>
        <dbReference type="ARBA" id="ARBA00002355"/>
    </source>
</evidence>
<comment type="subcellular location">
    <subcellularLocation>
        <location evidence="6">Nucleus</location>
    </subcellularLocation>
</comment>
<dbReference type="EMBL" id="JAUBYV010000001">
    <property type="protein sequence ID" value="KAK2629775.1"/>
    <property type="molecule type" value="Genomic_DNA"/>
</dbReference>
<evidence type="ECO:0000313" key="8">
    <source>
        <dbReference type="Proteomes" id="UP001285354"/>
    </source>
</evidence>
<dbReference type="Gene3D" id="2.130.10.10">
    <property type="entry name" value="YVTN repeat-like/Quinoprotein amine dehydrogenase"/>
    <property type="match status" value="2"/>
</dbReference>
<dbReference type="Proteomes" id="UP001285354">
    <property type="component" value="Unassembled WGS sequence"/>
</dbReference>
<comment type="function">
    <text evidence="1 6">Component of the RIX1 complex required for processing of ITS2 sequences from 35S pre-rRNA.</text>
</comment>
<evidence type="ECO:0000256" key="5">
    <source>
        <dbReference type="PROSITE-ProRule" id="PRU00221"/>
    </source>
</evidence>
<dbReference type="FunFam" id="2.130.10.10:FF:000929">
    <property type="entry name" value="Ribosomal assembly complex component Ipi3"/>
    <property type="match status" value="1"/>
</dbReference>
<dbReference type="Pfam" id="PF00400">
    <property type="entry name" value="WD40"/>
    <property type="match status" value="2"/>
</dbReference>
<comment type="similarity">
    <text evidence="2 6">Belongs to the WD repeat IPI3/WDR18 family.</text>
</comment>
<comment type="subunit">
    <text evidence="6">Component of the RIX1 complex, composed of IPI1, RIX1/IPI2 and IPI3 in a 1:2:2 stoichiometry. The complex interacts (via RIX1) with MDN1 (via its hexameric AAA ATPase ring) and the pre-60S ribosome particles.</text>
</comment>
<proteinExistence type="inferred from homology"/>
<keyword evidence="6" id="KW-0539">Nucleus</keyword>
<dbReference type="SMART" id="SM00320">
    <property type="entry name" value="WD40"/>
    <property type="match status" value="5"/>
</dbReference>
<keyword evidence="8" id="KW-1185">Reference proteome</keyword>
<dbReference type="PANTHER" id="PTHR18763">
    <property type="entry name" value="WD-REPEAT PROTEIN 18"/>
    <property type="match status" value="1"/>
</dbReference>
<dbReference type="InterPro" id="IPR036322">
    <property type="entry name" value="WD40_repeat_dom_sf"/>
</dbReference>
<gene>
    <name evidence="7" type="ORF">QTJ16_000595</name>
</gene>
<reference evidence="7" key="1">
    <citation type="submission" date="2023-06" db="EMBL/GenBank/DDBJ databases">
        <title>Draft genome of Marssonina rosae.</title>
        <authorList>
            <person name="Cheng Q."/>
        </authorList>
    </citation>
    <scope>NUCLEOTIDE SEQUENCE</scope>
    <source>
        <strain evidence="7">R4</strain>
    </source>
</reference>
<dbReference type="PANTHER" id="PTHR18763:SF0">
    <property type="entry name" value="WD REPEAT-CONTAINING PROTEIN 18"/>
    <property type="match status" value="1"/>
</dbReference>
<keyword evidence="4" id="KW-0677">Repeat</keyword>
<dbReference type="InterPro" id="IPR045227">
    <property type="entry name" value="WDR18/Ipi3/RID3"/>
</dbReference>
<keyword evidence="3 5" id="KW-0853">WD repeat</keyword>
<keyword evidence="6" id="KW-0698">rRNA processing</keyword>
<dbReference type="GO" id="GO:0005656">
    <property type="term" value="C:nuclear pre-replicative complex"/>
    <property type="evidence" value="ECO:0007669"/>
    <property type="project" value="TreeGrafter"/>
</dbReference>
<comment type="caution">
    <text evidence="7">The sequence shown here is derived from an EMBL/GenBank/DDBJ whole genome shotgun (WGS) entry which is preliminary data.</text>
</comment>
<evidence type="ECO:0000256" key="3">
    <source>
        <dbReference type="ARBA" id="ARBA00022574"/>
    </source>
</evidence>
<dbReference type="GO" id="GO:0006364">
    <property type="term" value="P:rRNA processing"/>
    <property type="evidence" value="ECO:0007669"/>
    <property type="project" value="UniProtKB-UniRule"/>
</dbReference>
<dbReference type="SUPFAM" id="SSF50978">
    <property type="entry name" value="WD40 repeat-like"/>
    <property type="match status" value="1"/>
</dbReference>
<feature type="repeat" description="WD" evidence="5">
    <location>
        <begin position="179"/>
        <end position="223"/>
    </location>
</feature>
<dbReference type="GO" id="GO:0006261">
    <property type="term" value="P:DNA-templated DNA replication"/>
    <property type="evidence" value="ECO:0007669"/>
    <property type="project" value="TreeGrafter"/>
</dbReference>
<evidence type="ECO:0000256" key="2">
    <source>
        <dbReference type="ARBA" id="ARBA00010143"/>
    </source>
</evidence>
<dbReference type="InterPro" id="IPR015943">
    <property type="entry name" value="WD40/YVTN_repeat-like_dom_sf"/>
</dbReference>
<dbReference type="GO" id="GO:0120330">
    <property type="term" value="C:rixosome complex"/>
    <property type="evidence" value="ECO:0007669"/>
    <property type="project" value="UniProtKB-UniRule"/>
</dbReference>
<dbReference type="InterPro" id="IPR001680">
    <property type="entry name" value="WD40_rpt"/>
</dbReference>
<evidence type="ECO:0000256" key="6">
    <source>
        <dbReference type="RuleBase" id="RU369067"/>
    </source>
</evidence>